<accession>A0A556TNY2</accession>
<reference evidence="1 2" key="1">
    <citation type="journal article" date="2019" name="Genome Biol. Evol.">
        <title>Whole-Genome Sequencing of the Giant Devil Catfish, Bagarius yarrelli.</title>
        <authorList>
            <person name="Jiang W."/>
            <person name="Lv Y."/>
            <person name="Cheng L."/>
            <person name="Yang K."/>
            <person name="Chao B."/>
            <person name="Wang X."/>
            <person name="Li Y."/>
            <person name="Pan X."/>
            <person name="You X."/>
            <person name="Zhang Y."/>
            <person name="Yang J."/>
            <person name="Li J."/>
            <person name="Zhang X."/>
            <person name="Liu S."/>
            <person name="Sun C."/>
            <person name="Yang J."/>
            <person name="Shi Q."/>
        </authorList>
    </citation>
    <scope>NUCLEOTIDE SEQUENCE [LARGE SCALE GENOMIC DNA]</scope>
    <source>
        <strain evidence="1">JWS20170419001</strain>
        <tissue evidence="1">Muscle</tissue>
    </source>
</reference>
<keyword evidence="2" id="KW-1185">Reference proteome</keyword>
<protein>
    <submittedName>
        <fullName evidence="1">Uncharacterized protein</fullName>
    </submittedName>
</protein>
<comment type="caution">
    <text evidence="1">The sequence shown here is derived from an EMBL/GenBank/DDBJ whole genome shotgun (WGS) entry which is preliminary data.</text>
</comment>
<proteinExistence type="predicted"/>
<evidence type="ECO:0000313" key="2">
    <source>
        <dbReference type="Proteomes" id="UP000319801"/>
    </source>
</evidence>
<dbReference type="Proteomes" id="UP000319801">
    <property type="component" value="Unassembled WGS sequence"/>
</dbReference>
<gene>
    <name evidence="1" type="ORF">Baya_2435</name>
</gene>
<organism evidence="1 2">
    <name type="scientific">Bagarius yarrelli</name>
    <name type="common">Goonch</name>
    <name type="synonym">Bagrus yarrelli</name>
    <dbReference type="NCBI Taxonomy" id="175774"/>
    <lineage>
        <taxon>Eukaryota</taxon>
        <taxon>Metazoa</taxon>
        <taxon>Chordata</taxon>
        <taxon>Craniata</taxon>
        <taxon>Vertebrata</taxon>
        <taxon>Euteleostomi</taxon>
        <taxon>Actinopterygii</taxon>
        <taxon>Neopterygii</taxon>
        <taxon>Teleostei</taxon>
        <taxon>Ostariophysi</taxon>
        <taxon>Siluriformes</taxon>
        <taxon>Sisoridae</taxon>
        <taxon>Sisorinae</taxon>
        <taxon>Bagarius</taxon>
    </lineage>
</organism>
<dbReference type="AlphaFoldDB" id="A0A556TNY2"/>
<name>A0A556TNY2_BAGYA</name>
<dbReference type="EMBL" id="VCAZ01000008">
    <property type="protein sequence ID" value="TSK28248.1"/>
    <property type="molecule type" value="Genomic_DNA"/>
</dbReference>
<evidence type="ECO:0000313" key="1">
    <source>
        <dbReference type="EMBL" id="TSK28248.1"/>
    </source>
</evidence>
<sequence length="295" mass="32810">MAFGSVVSDKGMEAGLEGRQRKTQRELLCLQSYQSQASPLETQKHLKAEERKEVASYFLSNAFWEIGWIYSSRSVMDMVACVQQTAGAKYVCTDVQKDAPASPLWADSSQREHLLKAPDGWERARPDSLGLVFNASPIGGARHDASFPAAPPPPPLFLRHAEIIMFVLRTMCSFDSHHPLIDPITPKPLLFSKVFEMPIGGKGEGPAFLNPVNQSGHFSHCCHSPGRTNTQRVNEDMFGYHGLAERLVGGDTRLPKLNRLCSILPIILKEKPPTKIVALWRLFVLQLISSAEELY</sequence>